<dbReference type="Proteomes" id="UP000009170">
    <property type="component" value="Unassembled WGS sequence"/>
</dbReference>
<evidence type="ECO:0000256" key="1">
    <source>
        <dbReference type="SAM" id="MobiDB-lite"/>
    </source>
</evidence>
<feature type="compositionally biased region" description="Polar residues" evidence="1">
    <location>
        <begin position="47"/>
        <end position="58"/>
    </location>
</feature>
<accession>A0A096PB15</accession>
<comment type="caution">
    <text evidence="2">The sequence shown here is derived from an EMBL/GenBank/DDBJ whole genome shotgun (WGS) entry which is preliminary data.</text>
</comment>
<evidence type="ECO:0000313" key="3">
    <source>
        <dbReference type="Proteomes" id="UP000009170"/>
    </source>
</evidence>
<evidence type="ECO:0000313" key="2">
    <source>
        <dbReference type="EMBL" id="CEG01800.1"/>
    </source>
</evidence>
<protein>
    <submittedName>
        <fullName evidence="2">Unnamed product</fullName>
    </submittedName>
</protein>
<dbReference type="AlphaFoldDB" id="A0A096PB15"/>
<dbReference type="RefSeq" id="XP_022841177.1">
    <property type="nucleotide sequence ID" value="XM_022982422.1"/>
</dbReference>
<dbReference type="KEGG" id="ota:OT_ostta15g01940"/>
<proteinExistence type="predicted"/>
<dbReference type="GeneID" id="34946440"/>
<reference evidence="2 3" key="2">
    <citation type="journal article" date="2014" name="BMC Genomics">
        <title>An improved genome of the model marine alga Ostreococcus tauri unfolds by assessing Illumina de novo assemblies.</title>
        <authorList>
            <person name="Blanc-Mathieu R."/>
            <person name="Verhelst B."/>
            <person name="Derelle E."/>
            <person name="Rombauts S."/>
            <person name="Bouget F.Y."/>
            <person name="Carre I."/>
            <person name="Chateau A."/>
            <person name="Eyre-Walker A."/>
            <person name="Grimsley N."/>
            <person name="Moreau H."/>
            <person name="Piegu B."/>
            <person name="Rivals E."/>
            <person name="Schackwitz W."/>
            <person name="Van de Peer Y."/>
            <person name="Piganeau G."/>
        </authorList>
    </citation>
    <scope>NUCLEOTIDE SEQUENCE [LARGE SCALE GENOMIC DNA]</scope>
    <source>
        <strain evidence="3">OTTH 0595 / CCAP 157/2 / RCC745</strain>
    </source>
</reference>
<reference evidence="3" key="1">
    <citation type="journal article" date="2006" name="Proc. Natl. Acad. Sci. U.S.A.">
        <title>Genome analysis of the smallest free-living eukaryote Ostreococcus tauri unveils many unique features.</title>
        <authorList>
            <person name="Derelle E."/>
            <person name="Ferraz C."/>
            <person name="Rombauts S."/>
            <person name="Rouze P."/>
            <person name="Worden A.Z."/>
            <person name="Robbens S."/>
            <person name="Partensky F."/>
            <person name="Degroeve S."/>
            <person name="Echeynie S."/>
            <person name="Cooke R."/>
            <person name="Saeys Y."/>
            <person name="Wuyts J."/>
            <person name="Jabbari K."/>
            <person name="Bowler C."/>
            <person name="Panaud O."/>
            <person name="Piegu B."/>
            <person name="Ball S.G."/>
            <person name="Ral J.-P."/>
            <person name="Bouget F.-Y."/>
            <person name="Piganeau G."/>
            <person name="De Baets B."/>
            <person name="Picard A."/>
            <person name="Delseny M."/>
            <person name="Demaille J."/>
            <person name="Van de Peer Y."/>
            <person name="Moreau H."/>
        </authorList>
    </citation>
    <scope>NUCLEOTIDE SEQUENCE [LARGE SCALE GENOMIC DNA]</scope>
    <source>
        <strain evidence="3">OTTH 0595 / CCAP 157/2 / RCC745</strain>
    </source>
</reference>
<dbReference type="EMBL" id="CAID01000015">
    <property type="protein sequence ID" value="CEG01800.1"/>
    <property type="molecule type" value="Genomic_DNA"/>
</dbReference>
<name>A0A096PB15_OSTTA</name>
<organism evidence="2 3">
    <name type="scientific">Ostreococcus tauri</name>
    <name type="common">Marine green alga</name>
    <dbReference type="NCBI Taxonomy" id="70448"/>
    <lineage>
        <taxon>Eukaryota</taxon>
        <taxon>Viridiplantae</taxon>
        <taxon>Chlorophyta</taxon>
        <taxon>Mamiellophyceae</taxon>
        <taxon>Mamiellales</taxon>
        <taxon>Bathycoccaceae</taxon>
        <taxon>Ostreococcus</taxon>
    </lineage>
</organism>
<keyword evidence="3" id="KW-1185">Reference proteome</keyword>
<feature type="compositionally biased region" description="Basic and acidic residues" evidence="1">
    <location>
        <begin position="60"/>
        <end position="73"/>
    </location>
</feature>
<gene>
    <name evidence="2" type="ORF">OT_ostta15g01940</name>
</gene>
<dbReference type="InParanoid" id="A0A096PB15"/>
<sequence>MGCCVSKYDDHATPEERRANALAAAESRSKANEMRGIKTASMANKVRVNSTARQSASTLGDRKAEQMARDWAS</sequence>
<feature type="region of interest" description="Disordered" evidence="1">
    <location>
        <begin position="44"/>
        <end position="73"/>
    </location>
</feature>